<accession>A0A8T2SI35</accession>
<sequence length="113" mass="12521">MDPRSSYSAANAGFSPLHNNGSLLFLHSTRPSSSKRRAYRRGDIKTKILSSVCSFLSGVLRRAMRQRTSTSATSHQHRSELVARGDAADLSSIDRGLPMKSTTAQRLWREAML</sequence>
<keyword evidence="3" id="KW-1185">Reference proteome</keyword>
<organism evidence="2 3">
    <name type="scientific">Ceratopteris richardii</name>
    <name type="common">Triangle waterfern</name>
    <dbReference type="NCBI Taxonomy" id="49495"/>
    <lineage>
        <taxon>Eukaryota</taxon>
        <taxon>Viridiplantae</taxon>
        <taxon>Streptophyta</taxon>
        <taxon>Embryophyta</taxon>
        <taxon>Tracheophyta</taxon>
        <taxon>Polypodiopsida</taxon>
        <taxon>Polypodiidae</taxon>
        <taxon>Polypodiales</taxon>
        <taxon>Pteridineae</taxon>
        <taxon>Pteridaceae</taxon>
        <taxon>Parkerioideae</taxon>
        <taxon>Ceratopteris</taxon>
    </lineage>
</organism>
<protein>
    <submittedName>
        <fullName evidence="2">Uncharacterized protein</fullName>
    </submittedName>
</protein>
<gene>
    <name evidence="2" type="ORF">KP509_20G038900</name>
</gene>
<comment type="caution">
    <text evidence="2">The sequence shown here is derived from an EMBL/GenBank/DDBJ whole genome shotgun (WGS) entry which is preliminary data.</text>
</comment>
<dbReference type="EMBL" id="CM035425">
    <property type="protein sequence ID" value="KAH7331533.1"/>
    <property type="molecule type" value="Genomic_DNA"/>
</dbReference>
<dbReference type="AlphaFoldDB" id="A0A8T2SI35"/>
<evidence type="ECO:0000313" key="2">
    <source>
        <dbReference type="EMBL" id="KAH7331533.1"/>
    </source>
</evidence>
<name>A0A8T2SI35_CERRI</name>
<dbReference type="Proteomes" id="UP000825935">
    <property type="component" value="Chromosome 20"/>
</dbReference>
<proteinExistence type="predicted"/>
<reference evidence="2" key="1">
    <citation type="submission" date="2021-08" db="EMBL/GenBank/DDBJ databases">
        <title>WGS assembly of Ceratopteris richardii.</title>
        <authorList>
            <person name="Marchant D.B."/>
            <person name="Chen G."/>
            <person name="Jenkins J."/>
            <person name="Shu S."/>
            <person name="Leebens-Mack J."/>
            <person name="Grimwood J."/>
            <person name="Schmutz J."/>
            <person name="Soltis P."/>
            <person name="Soltis D."/>
            <person name="Chen Z.-H."/>
        </authorList>
    </citation>
    <scope>NUCLEOTIDE SEQUENCE</scope>
    <source>
        <strain evidence="2">Whitten #5841</strain>
        <tissue evidence="2">Leaf</tissue>
    </source>
</reference>
<evidence type="ECO:0000313" key="3">
    <source>
        <dbReference type="Proteomes" id="UP000825935"/>
    </source>
</evidence>
<feature type="region of interest" description="Disordered" evidence="1">
    <location>
        <begin position="1"/>
        <end position="20"/>
    </location>
</feature>
<evidence type="ECO:0000256" key="1">
    <source>
        <dbReference type="SAM" id="MobiDB-lite"/>
    </source>
</evidence>